<dbReference type="PANTHER" id="PTHR16214:SF3">
    <property type="entry name" value="TRANSMEMBRANE PROTEIN 260"/>
    <property type="match status" value="1"/>
</dbReference>
<protein>
    <recommendedName>
        <fullName evidence="4">DUF2723 domain-containing protein</fullName>
    </recommendedName>
</protein>
<dbReference type="PANTHER" id="PTHR16214">
    <property type="entry name" value="TRANSMEMBRANE PROTEIN 260"/>
    <property type="match status" value="1"/>
</dbReference>
<keyword evidence="3" id="KW-1185">Reference proteome</keyword>
<accession>A0A1H9M1W7</accession>
<dbReference type="STRING" id="478744.SAMN05444359_12662"/>
<feature type="transmembrane region" description="Helical" evidence="1">
    <location>
        <begin position="228"/>
        <end position="254"/>
    </location>
</feature>
<dbReference type="EMBL" id="FOFB01000026">
    <property type="protein sequence ID" value="SER17073.1"/>
    <property type="molecule type" value="Genomic_DNA"/>
</dbReference>
<keyword evidence="1" id="KW-1133">Transmembrane helix</keyword>
<proteinExistence type="predicted"/>
<feature type="transmembrane region" description="Helical" evidence="1">
    <location>
        <begin position="54"/>
        <end position="73"/>
    </location>
</feature>
<evidence type="ECO:0000256" key="1">
    <source>
        <dbReference type="SAM" id="Phobius"/>
    </source>
</evidence>
<evidence type="ECO:0008006" key="4">
    <source>
        <dbReference type="Google" id="ProtNLM"/>
    </source>
</evidence>
<feature type="transmembrane region" description="Helical" evidence="1">
    <location>
        <begin position="301"/>
        <end position="320"/>
    </location>
</feature>
<evidence type="ECO:0000313" key="2">
    <source>
        <dbReference type="EMBL" id="SER17073.1"/>
    </source>
</evidence>
<sequence>MGKLNRLHQLTGWLVFGIAAIVYLLSAERTGSLWDCGEFVLGAYKMQVVHPPGAPLFLLIGRIFSIFGGGLSAEAGSNPAMIAFAVNAMSGICTAFAAAFVAWMTIMLSKIALLGRDETAELGSGQNVAVAASGLVAGLATAFSTSVWFSAVEGEVYAMSLFFTCLTAWAMIRWYAKPDTPEADRWLLFALFASGLSIGVHLLSILTIPAMGIFYYFKKKNDTNLVGLGLSVIAGVAIIIFIQSFIIVGIPTIWQFFEIPMVNGGMPVHSGLIPTLLLLAAVMFFGLRYAHRKNNAVLQQIMVGFGLMVIAFSTVGVVVLRAEAKTPVNMNNPDNVTSLLPYLNREQYGERSLLYGQTFTAEVTNTEVTPRYGLVDGKYEPNVTQKITPEYSKKMFFSRMYDNTQGRVSLYKQWMGLDPSQPLPRGRPNQGDNIKFFVNYQLGWMYWRYFMWNFSGRQNGEQGFYSWDDSSGNWITGIKPLDEARLGDLDALPEYAKEDPARNTYFLLPFLFGLIGLFWHASRSSKEFIGLLTLFVITGIGIIVYTNQPPNEPRERDYVLVGSFFVFCMWMGMAVPAMYELARTKLNQKGFAVAGGIGAVVLIAPLLMGFQNWDDHSRAQHSGARDYAANFLNSVDQNAIIFTYGDNDTYPLWYAQEVENIRPDVRVVNLSLIAVDWYIDLLRYKMNDSPPIKLGLSQDLIRGRLRNQVPYLNRNNQTGNCAADRPTSLDQLMQTIASRNPVPLRSGSSLETQYASCNVGIQVDPRQLSRAPWLVPEGEQAQQRIPIRISNSRLLKDEIAILDIINSNLYDRPIYWAVTCQQSKLMGLENFLELEGLGLKLTVTHNPSDSRNYGIIGSGGINTEKTANLVMNTWQWGNFDKVDTHISSSYQPAVQSMQIVIMRTMEALMAEGKTNEALAVGDKYFASFPDMNFPFFYQTYLMLQPYFQANQLERAQPILEQLARNTADRLDYYDTLDETRKRNSYEGEVVRAEAIARGMLQQVRARGSEEIRASIEQILGNHLYLAPEAGPQNPG</sequence>
<keyword evidence="1" id="KW-0472">Membrane</keyword>
<feature type="transmembrane region" description="Helical" evidence="1">
    <location>
        <begin position="558"/>
        <end position="579"/>
    </location>
</feature>
<dbReference type="InterPro" id="IPR052724">
    <property type="entry name" value="GT117_domain-containing"/>
</dbReference>
<dbReference type="InParanoid" id="A0A1H9M1W7"/>
<keyword evidence="1" id="KW-0812">Transmembrane</keyword>
<dbReference type="AlphaFoldDB" id="A0A1H9M1W7"/>
<gene>
    <name evidence="2" type="ORF">SAMN05444359_12662</name>
</gene>
<reference evidence="3" key="1">
    <citation type="submission" date="2016-10" db="EMBL/GenBank/DDBJ databases">
        <authorList>
            <person name="Varghese N."/>
            <person name="Submissions S."/>
        </authorList>
    </citation>
    <scope>NUCLEOTIDE SEQUENCE [LARGE SCALE GENOMIC DNA]</scope>
    <source>
        <strain evidence="3">DSM 24740</strain>
    </source>
</reference>
<feature type="transmembrane region" description="Helical" evidence="1">
    <location>
        <begin position="7"/>
        <end position="25"/>
    </location>
</feature>
<feature type="transmembrane region" description="Helical" evidence="1">
    <location>
        <begin position="156"/>
        <end position="176"/>
    </location>
</feature>
<feature type="transmembrane region" description="Helical" evidence="1">
    <location>
        <begin position="80"/>
        <end position="108"/>
    </location>
</feature>
<feature type="transmembrane region" description="Helical" evidence="1">
    <location>
        <begin position="591"/>
        <end position="610"/>
    </location>
</feature>
<dbReference type="RefSeq" id="WP_090171951.1">
    <property type="nucleotide sequence ID" value="NZ_FOFB01000026.1"/>
</dbReference>
<dbReference type="Pfam" id="PF11028">
    <property type="entry name" value="TMEM260-like"/>
    <property type="match status" value="1"/>
</dbReference>
<feature type="transmembrane region" description="Helical" evidence="1">
    <location>
        <begin position="188"/>
        <end position="216"/>
    </location>
</feature>
<feature type="transmembrane region" description="Helical" evidence="1">
    <location>
        <begin position="504"/>
        <end position="521"/>
    </location>
</feature>
<feature type="transmembrane region" description="Helical" evidence="1">
    <location>
        <begin position="528"/>
        <end position="546"/>
    </location>
</feature>
<evidence type="ECO:0000313" key="3">
    <source>
        <dbReference type="Proteomes" id="UP000199021"/>
    </source>
</evidence>
<organism evidence="2 3">
    <name type="scientific">Neolewinella agarilytica</name>
    <dbReference type="NCBI Taxonomy" id="478744"/>
    <lineage>
        <taxon>Bacteria</taxon>
        <taxon>Pseudomonadati</taxon>
        <taxon>Bacteroidota</taxon>
        <taxon>Saprospiria</taxon>
        <taxon>Saprospirales</taxon>
        <taxon>Lewinellaceae</taxon>
        <taxon>Neolewinella</taxon>
    </lineage>
</organism>
<feature type="transmembrane region" description="Helical" evidence="1">
    <location>
        <begin position="266"/>
        <end position="289"/>
    </location>
</feature>
<dbReference type="InterPro" id="IPR021280">
    <property type="entry name" value="TMEM260-like"/>
</dbReference>
<feature type="transmembrane region" description="Helical" evidence="1">
    <location>
        <begin position="128"/>
        <end position="149"/>
    </location>
</feature>
<name>A0A1H9M1W7_9BACT</name>
<dbReference type="Proteomes" id="UP000199021">
    <property type="component" value="Unassembled WGS sequence"/>
</dbReference>
<dbReference type="OrthoDB" id="9807602at2"/>